<protein>
    <submittedName>
        <fullName evidence="2 4">Uncharacterized protein</fullName>
    </submittedName>
</protein>
<evidence type="ECO:0000256" key="1">
    <source>
        <dbReference type="SAM" id="MobiDB-lite"/>
    </source>
</evidence>
<reference evidence="4" key="1">
    <citation type="submission" date="2016-06" db="UniProtKB">
        <authorList>
            <consortium name="WormBaseParasite"/>
        </authorList>
    </citation>
    <scope>IDENTIFICATION</scope>
</reference>
<dbReference type="EMBL" id="UYRT01083215">
    <property type="protein sequence ID" value="VDN27122.1"/>
    <property type="molecule type" value="Genomic_DNA"/>
</dbReference>
<evidence type="ECO:0000313" key="4">
    <source>
        <dbReference type="WBParaSite" id="GPUH_0001605601-mRNA-1"/>
    </source>
</evidence>
<dbReference type="OrthoDB" id="412600at2759"/>
<feature type="region of interest" description="Disordered" evidence="1">
    <location>
        <begin position="63"/>
        <end position="83"/>
    </location>
</feature>
<name>A0A183E4Z3_9BILA</name>
<dbReference type="Proteomes" id="UP000271098">
    <property type="component" value="Unassembled WGS sequence"/>
</dbReference>
<proteinExistence type="predicted"/>
<gene>
    <name evidence="2" type="ORF">GPUH_LOCUS16034</name>
</gene>
<evidence type="ECO:0000313" key="2">
    <source>
        <dbReference type="EMBL" id="VDN27122.1"/>
    </source>
</evidence>
<dbReference type="AlphaFoldDB" id="A0A183E4Z3"/>
<evidence type="ECO:0000313" key="3">
    <source>
        <dbReference type="Proteomes" id="UP000271098"/>
    </source>
</evidence>
<accession>A0A183E4Z3</accession>
<sequence>MDCPSMGINIICSAPPKTEIGEEAMVENFAESTVVNASQPPSSSISQKSMSTTNLFDTTEMDKRASVASTNQAASAESLQHQTPSLENLLARSRIYDERIPEVVLDDATPNLEDEHELVNNIGVE</sequence>
<keyword evidence="3" id="KW-1185">Reference proteome</keyword>
<reference evidence="2 3" key="2">
    <citation type="submission" date="2018-11" db="EMBL/GenBank/DDBJ databases">
        <authorList>
            <consortium name="Pathogen Informatics"/>
        </authorList>
    </citation>
    <scope>NUCLEOTIDE SEQUENCE [LARGE SCALE GENOMIC DNA]</scope>
</reference>
<dbReference type="WBParaSite" id="GPUH_0001605601-mRNA-1">
    <property type="protein sequence ID" value="GPUH_0001605601-mRNA-1"/>
    <property type="gene ID" value="GPUH_0001605601"/>
</dbReference>
<organism evidence="4">
    <name type="scientific">Gongylonema pulchrum</name>
    <dbReference type="NCBI Taxonomy" id="637853"/>
    <lineage>
        <taxon>Eukaryota</taxon>
        <taxon>Metazoa</taxon>
        <taxon>Ecdysozoa</taxon>
        <taxon>Nematoda</taxon>
        <taxon>Chromadorea</taxon>
        <taxon>Rhabditida</taxon>
        <taxon>Spirurina</taxon>
        <taxon>Spiruromorpha</taxon>
        <taxon>Spiruroidea</taxon>
        <taxon>Gongylonematidae</taxon>
        <taxon>Gongylonema</taxon>
    </lineage>
</organism>
<feature type="compositionally biased region" description="Polar residues" evidence="1">
    <location>
        <begin position="67"/>
        <end position="83"/>
    </location>
</feature>